<keyword evidence="3" id="KW-0238">DNA-binding</keyword>
<dbReference type="SUPFAM" id="SSF118290">
    <property type="entry name" value="WRKY DNA-binding domain"/>
    <property type="match status" value="1"/>
</dbReference>
<reference evidence="8 9" key="1">
    <citation type="journal article" date="2018" name="Proc. Natl. Acad. Sci. U.S.A.">
        <title>Draft genome sequence of Camellia sinensis var. sinensis provides insights into the evolution of the tea genome and tea quality.</title>
        <authorList>
            <person name="Wei C."/>
            <person name="Yang H."/>
            <person name="Wang S."/>
            <person name="Zhao J."/>
            <person name="Liu C."/>
            <person name="Gao L."/>
            <person name="Xia E."/>
            <person name="Lu Y."/>
            <person name="Tai Y."/>
            <person name="She G."/>
            <person name="Sun J."/>
            <person name="Cao H."/>
            <person name="Tong W."/>
            <person name="Gao Q."/>
            <person name="Li Y."/>
            <person name="Deng W."/>
            <person name="Jiang X."/>
            <person name="Wang W."/>
            <person name="Chen Q."/>
            <person name="Zhang S."/>
            <person name="Li H."/>
            <person name="Wu J."/>
            <person name="Wang P."/>
            <person name="Li P."/>
            <person name="Shi C."/>
            <person name="Zheng F."/>
            <person name="Jian J."/>
            <person name="Huang B."/>
            <person name="Shan D."/>
            <person name="Shi M."/>
            <person name="Fang C."/>
            <person name="Yue Y."/>
            <person name="Li F."/>
            <person name="Li D."/>
            <person name="Wei S."/>
            <person name="Han B."/>
            <person name="Jiang C."/>
            <person name="Yin Y."/>
            <person name="Xia T."/>
            <person name="Zhang Z."/>
            <person name="Bennetzen J.L."/>
            <person name="Zhao S."/>
            <person name="Wan X."/>
        </authorList>
    </citation>
    <scope>NUCLEOTIDE SEQUENCE [LARGE SCALE GENOMIC DNA]</scope>
    <source>
        <strain evidence="9">cv. Shuchazao</strain>
        <tissue evidence="8">Leaf</tissue>
    </source>
</reference>
<dbReference type="STRING" id="542762.A0A4S4ENK1"/>
<dbReference type="FunFam" id="2.20.25.80:FF:000003">
    <property type="entry name" value="WRKY transcription factor 57"/>
    <property type="match status" value="1"/>
</dbReference>
<evidence type="ECO:0000256" key="5">
    <source>
        <dbReference type="ARBA" id="ARBA00023242"/>
    </source>
</evidence>
<dbReference type="InterPro" id="IPR036576">
    <property type="entry name" value="WRKY_dom_sf"/>
</dbReference>
<proteinExistence type="predicted"/>
<dbReference type="Proteomes" id="UP000306102">
    <property type="component" value="Unassembled WGS sequence"/>
</dbReference>
<comment type="subcellular location">
    <subcellularLocation>
        <location evidence="1">Nucleus</location>
    </subcellularLocation>
</comment>
<comment type="caution">
    <text evidence="8">The sequence shown here is derived from an EMBL/GenBank/DDBJ whole genome shotgun (WGS) entry which is preliminary data.</text>
</comment>
<accession>A0A4S4ENK1</accession>
<keyword evidence="2" id="KW-0805">Transcription regulation</keyword>
<feature type="region of interest" description="Disordered" evidence="6">
    <location>
        <begin position="10"/>
        <end position="34"/>
    </location>
</feature>
<dbReference type="Pfam" id="PF03106">
    <property type="entry name" value="WRKY"/>
    <property type="match status" value="1"/>
</dbReference>
<dbReference type="EMBL" id="SDRB02003184">
    <property type="protein sequence ID" value="THG18268.1"/>
    <property type="molecule type" value="Genomic_DNA"/>
</dbReference>
<dbReference type="SMR" id="A0A4S4ENK1"/>
<evidence type="ECO:0000256" key="6">
    <source>
        <dbReference type="SAM" id="MobiDB-lite"/>
    </source>
</evidence>
<feature type="domain" description="WRKY" evidence="7">
    <location>
        <begin position="134"/>
        <end position="199"/>
    </location>
</feature>
<dbReference type="PANTHER" id="PTHR31221:SF283">
    <property type="entry name" value="WRKY DOMAIN-CONTAINING PROTEIN"/>
    <property type="match status" value="1"/>
</dbReference>
<protein>
    <recommendedName>
        <fullName evidence="7">WRKY domain-containing protein</fullName>
    </recommendedName>
</protein>
<evidence type="ECO:0000256" key="3">
    <source>
        <dbReference type="ARBA" id="ARBA00023125"/>
    </source>
</evidence>
<evidence type="ECO:0000256" key="2">
    <source>
        <dbReference type="ARBA" id="ARBA00023015"/>
    </source>
</evidence>
<dbReference type="InterPro" id="IPR044810">
    <property type="entry name" value="WRKY_plant"/>
</dbReference>
<dbReference type="GO" id="GO:0005634">
    <property type="term" value="C:nucleus"/>
    <property type="evidence" value="ECO:0007669"/>
    <property type="project" value="UniProtKB-SubCell"/>
</dbReference>
<dbReference type="InterPro" id="IPR003657">
    <property type="entry name" value="WRKY_dom"/>
</dbReference>
<keyword evidence="9" id="KW-1185">Reference proteome</keyword>
<keyword evidence="4" id="KW-0804">Transcription</keyword>
<name>A0A4S4ENK1_CAMSN</name>
<dbReference type="GO" id="GO:0003700">
    <property type="term" value="F:DNA-binding transcription factor activity"/>
    <property type="evidence" value="ECO:0007669"/>
    <property type="project" value="InterPro"/>
</dbReference>
<evidence type="ECO:0000259" key="7">
    <source>
        <dbReference type="PROSITE" id="PS50811"/>
    </source>
</evidence>
<evidence type="ECO:0000256" key="1">
    <source>
        <dbReference type="ARBA" id="ARBA00004123"/>
    </source>
</evidence>
<evidence type="ECO:0000313" key="8">
    <source>
        <dbReference type="EMBL" id="THG18268.1"/>
    </source>
</evidence>
<evidence type="ECO:0000313" key="9">
    <source>
        <dbReference type="Proteomes" id="UP000306102"/>
    </source>
</evidence>
<dbReference type="PANTHER" id="PTHR31221">
    <property type="entry name" value="WRKY TRANSCRIPTION FACTOR PROTEIN 1-RELATED"/>
    <property type="match status" value="1"/>
</dbReference>
<dbReference type="SMART" id="SM00774">
    <property type="entry name" value="WRKY"/>
    <property type="match status" value="1"/>
</dbReference>
<sequence length="227" mass="25989">MSNSTFLAANFPQSKNANPYPHPHPHPHLDDQTSYSTTYVMDGYDHYHQDFAPSKYLPVLLELDQPEEHAISNFTTTASLSQHSTVLQERSSGSSFNSINKVPRNPTHMQVKCRSGLKRVKMDVGCRIAFRTKSDIEIMDDGFRWRKYGKKMVKNSPNPRNYYRCSTQGCNVKKRVERDGEDSSYVITTYEGIHNHESPSMVYCNQMPLSFPTTTAWTLQPSHFSSI</sequence>
<evidence type="ECO:0000256" key="4">
    <source>
        <dbReference type="ARBA" id="ARBA00023163"/>
    </source>
</evidence>
<dbReference type="GO" id="GO:0043565">
    <property type="term" value="F:sequence-specific DNA binding"/>
    <property type="evidence" value="ECO:0007669"/>
    <property type="project" value="InterPro"/>
</dbReference>
<dbReference type="Gene3D" id="2.20.25.80">
    <property type="entry name" value="WRKY domain"/>
    <property type="match status" value="1"/>
</dbReference>
<keyword evidence="5" id="KW-0539">Nucleus</keyword>
<dbReference type="AlphaFoldDB" id="A0A4S4ENK1"/>
<gene>
    <name evidence="8" type="ORF">TEA_017212</name>
</gene>
<dbReference type="PROSITE" id="PS50811">
    <property type="entry name" value="WRKY"/>
    <property type="match status" value="1"/>
</dbReference>
<organism evidence="8 9">
    <name type="scientific">Camellia sinensis var. sinensis</name>
    <name type="common">China tea</name>
    <dbReference type="NCBI Taxonomy" id="542762"/>
    <lineage>
        <taxon>Eukaryota</taxon>
        <taxon>Viridiplantae</taxon>
        <taxon>Streptophyta</taxon>
        <taxon>Embryophyta</taxon>
        <taxon>Tracheophyta</taxon>
        <taxon>Spermatophyta</taxon>
        <taxon>Magnoliopsida</taxon>
        <taxon>eudicotyledons</taxon>
        <taxon>Gunneridae</taxon>
        <taxon>Pentapetalae</taxon>
        <taxon>asterids</taxon>
        <taxon>Ericales</taxon>
        <taxon>Theaceae</taxon>
        <taxon>Camellia</taxon>
    </lineage>
</organism>